<evidence type="ECO:0000256" key="1">
    <source>
        <dbReference type="SAM" id="Phobius"/>
    </source>
</evidence>
<keyword evidence="1" id="KW-0812">Transmembrane</keyword>
<gene>
    <name evidence="2" type="ORF">QYE76_056828</name>
</gene>
<sequence>MMGRSNTGVVARLEVPLEDDTSTVVEQDDMSLRFGLLVFAASVMFFSSSGGLFLAPIWCQAGNVMV</sequence>
<dbReference type="Proteomes" id="UP001231189">
    <property type="component" value="Unassembled WGS sequence"/>
</dbReference>
<keyword evidence="1" id="KW-1133">Transmembrane helix</keyword>
<accession>A0AAD8T3H2</accession>
<evidence type="ECO:0000313" key="2">
    <source>
        <dbReference type="EMBL" id="KAK1668669.1"/>
    </source>
</evidence>
<reference evidence="2" key="1">
    <citation type="submission" date="2023-07" db="EMBL/GenBank/DDBJ databases">
        <title>A chromosome-level genome assembly of Lolium multiflorum.</title>
        <authorList>
            <person name="Chen Y."/>
            <person name="Copetti D."/>
            <person name="Kolliker R."/>
            <person name="Studer B."/>
        </authorList>
    </citation>
    <scope>NUCLEOTIDE SEQUENCE</scope>
    <source>
        <strain evidence="2">02402/16</strain>
        <tissue evidence="2">Leaf</tissue>
    </source>
</reference>
<name>A0AAD8T3H2_LOLMU</name>
<keyword evidence="1" id="KW-0472">Membrane</keyword>
<dbReference type="EMBL" id="JAUUTY010000003">
    <property type="protein sequence ID" value="KAK1668669.1"/>
    <property type="molecule type" value="Genomic_DNA"/>
</dbReference>
<dbReference type="AlphaFoldDB" id="A0AAD8T3H2"/>
<organism evidence="2 3">
    <name type="scientific">Lolium multiflorum</name>
    <name type="common">Italian ryegrass</name>
    <name type="synonym">Lolium perenne subsp. multiflorum</name>
    <dbReference type="NCBI Taxonomy" id="4521"/>
    <lineage>
        <taxon>Eukaryota</taxon>
        <taxon>Viridiplantae</taxon>
        <taxon>Streptophyta</taxon>
        <taxon>Embryophyta</taxon>
        <taxon>Tracheophyta</taxon>
        <taxon>Spermatophyta</taxon>
        <taxon>Magnoliopsida</taxon>
        <taxon>Liliopsida</taxon>
        <taxon>Poales</taxon>
        <taxon>Poaceae</taxon>
        <taxon>BOP clade</taxon>
        <taxon>Pooideae</taxon>
        <taxon>Poodae</taxon>
        <taxon>Poeae</taxon>
        <taxon>Poeae Chloroplast Group 2 (Poeae type)</taxon>
        <taxon>Loliodinae</taxon>
        <taxon>Loliinae</taxon>
        <taxon>Lolium</taxon>
    </lineage>
</organism>
<evidence type="ECO:0000313" key="3">
    <source>
        <dbReference type="Proteomes" id="UP001231189"/>
    </source>
</evidence>
<keyword evidence="3" id="KW-1185">Reference proteome</keyword>
<protein>
    <submittedName>
        <fullName evidence="2">Uncharacterized protein</fullName>
    </submittedName>
</protein>
<feature type="transmembrane region" description="Helical" evidence="1">
    <location>
        <begin position="34"/>
        <end position="59"/>
    </location>
</feature>
<proteinExistence type="predicted"/>
<comment type="caution">
    <text evidence="2">The sequence shown here is derived from an EMBL/GenBank/DDBJ whole genome shotgun (WGS) entry which is preliminary data.</text>
</comment>